<accession>A0A821VEC6</accession>
<comment type="caution">
    <text evidence="3">The sequence shown here is derived from an EMBL/GenBank/DDBJ whole genome shotgun (WGS) entry which is preliminary data.</text>
</comment>
<evidence type="ECO:0000256" key="1">
    <source>
        <dbReference type="SAM" id="MobiDB-lite"/>
    </source>
</evidence>
<sequence length="70" mass="7541">MKHLHNGEDAHPADSDGSTLWWVAGCAGGGFVTLGVCWRRRRRVPRGPPPPPRPPPRPLAARLAAPTDTV</sequence>
<gene>
    <name evidence="3" type="ORF">PMACD_LOCUS11800</name>
</gene>
<evidence type="ECO:0000256" key="2">
    <source>
        <dbReference type="SAM" id="Phobius"/>
    </source>
</evidence>
<keyword evidence="2" id="KW-1133">Transmembrane helix</keyword>
<feature type="region of interest" description="Disordered" evidence="1">
    <location>
        <begin position="42"/>
        <end position="70"/>
    </location>
</feature>
<keyword evidence="2" id="KW-0812">Transmembrane</keyword>
<evidence type="ECO:0000313" key="3">
    <source>
        <dbReference type="EMBL" id="CAF4907163.1"/>
    </source>
</evidence>
<feature type="compositionally biased region" description="Pro residues" evidence="1">
    <location>
        <begin position="46"/>
        <end position="58"/>
    </location>
</feature>
<proteinExistence type="predicted"/>
<organism evidence="3 4">
    <name type="scientific">Pieris macdunnoughi</name>
    <dbReference type="NCBI Taxonomy" id="345717"/>
    <lineage>
        <taxon>Eukaryota</taxon>
        <taxon>Metazoa</taxon>
        <taxon>Ecdysozoa</taxon>
        <taxon>Arthropoda</taxon>
        <taxon>Hexapoda</taxon>
        <taxon>Insecta</taxon>
        <taxon>Pterygota</taxon>
        <taxon>Neoptera</taxon>
        <taxon>Endopterygota</taxon>
        <taxon>Lepidoptera</taxon>
        <taxon>Glossata</taxon>
        <taxon>Ditrysia</taxon>
        <taxon>Papilionoidea</taxon>
        <taxon>Pieridae</taxon>
        <taxon>Pierinae</taxon>
        <taxon>Pieris</taxon>
    </lineage>
</organism>
<feature type="compositionally biased region" description="Low complexity" evidence="1">
    <location>
        <begin position="59"/>
        <end position="70"/>
    </location>
</feature>
<name>A0A821VEC6_9NEOP</name>
<reference evidence="3" key="1">
    <citation type="submission" date="2021-02" db="EMBL/GenBank/DDBJ databases">
        <authorList>
            <person name="Steward A R."/>
        </authorList>
    </citation>
    <scope>NUCLEOTIDE SEQUENCE</scope>
</reference>
<keyword evidence="4" id="KW-1185">Reference proteome</keyword>
<protein>
    <submittedName>
        <fullName evidence="3">Uncharacterized protein</fullName>
    </submittedName>
</protein>
<evidence type="ECO:0000313" key="4">
    <source>
        <dbReference type="Proteomes" id="UP000663880"/>
    </source>
</evidence>
<dbReference type="EMBL" id="CAJOBZ010000042">
    <property type="protein sequence ID" value="CAF4907163.1"/>
    <property type="molecule type" value="Genomic_DNA"/>
</dbReference>
<feature type="transmembrane region" description="Helical" evidence="2">
    <location>
        <begin position="20"/>
        <end position="38"/>
    </location>
</feature>
<dbReference type="AlphaFoldDB" id="A0A821VEC6"/>
<keyword evidence="2" id="KW-0472">Membrane</keyword>
<dbReference type="Proteomes" id="UP000663880">
    <property type="component" value="Unassembled WGS sequence"/>
</dbReference>